<protein>
    <submittedName>
        <fullName evidence="5">Uncharacterized protein</fullName>
    </submittedName>
</protein>
<comment type="caution">
    <text evidence="5">The sequence shown here is derived from an EMBL/GenBank/DDBJ whole genome shotgun (WGS) entry which is preliminary data.</text>
</comment>
<dbReference type="GO" id="GO:0120330">
    <property type="term" value="C:rixosome complex"/>
    <property type="evidence" value="ECO:0007669"/>
    <property type="project" value="TreeGrafter"/>
</dbReference>
<feature type="repeat" description="WD" evidence="3">
    <location>
        <begin position="139"/>
        <end position="174"/>
    </location>
</feature>
<feature type="compositionally biased region" description="Basic residues" evidence="4">
    <location>
        <begin position="498"/>
        <end position="508"/>
    </location>
</feature>
<dbReference type="OrthoDB" id="6252103at2759"/>
<dbReference type="InterPro" id="IPR036322">
    <property type="entry name" value="WD40_repeat_dom_sf"/>
</dbReference>
<dbReference type="GO" id="GO:0006364">
    <property type="term" value="P:rRNA processing"/>
    <property type="evidence" value="ECO:0007669"/>
    <property type="project" value="TreeGrafter"/>
</dbReference>
<evidence type="ECO:0000256" key="3">
    <source>
        <dbReference type="PROSITE-ProRule" id="PRU00221"/>
    </source>
</evidence>
<organism evidence="5 6">
    <name type="scientific">Perkinsus chesapeaki</name>
    <name type="common">Clam parasite</name>
    <name type="synonym">Perkinsus andrewsi</name>
    <dbReference type="NCBI Taxonomy" id="330153"/>
    <lineage>
        <taxon>Eukaryota</taxon>
        <taxon>Sar</taxon>
        <taxon>Alveolata</taxon>
        <taxon>Perkinsozoa</taxon>
        <taxon>Perkinsea</taxon>
        <taxon>Perkinsida</taxon>
        <taxon>Perkinsidae</taxon>
        <taxon>Perkinsus</taxon>
    </lineage>
</organism>
<accession>A0A7J6MTW0</accession>
<dbReference type="Pfam" id="PF00400">
    <property type="entry name" value="WD40"/>
    <property type="match status" value="2"/>
</dbReference>
<dbReference type="AlphaFoldDB" id="A0A7J6MTW0"/>
<proteinExistence type="predicted"/>
<feature type="compositionally biased region" description="Basic residues" evidence="4">
    <location>
        <begin position="519"/>
        <end position="533"/>
    </location>
</feature>
<dbReference type="PROSITE" id="PS50082">
    <property type="entry name" value="WD_REPEATS_2"/>
    <property type="match status" value="2"/>
</dbReference>
<evidence type="ECO:0000256" key="1">
    <source>
        <dbReference type="ARBA" id="ARBA00022574"/>
    </source>
</evidence>
<feature type="region of interest" description="Disordered" evidence="4">
    <location>
        <begin position="468"/>
        <end position="533"/>
    </location>
</feature>
<keyword evidence="6" id="KW-1185">Reference proteome</keyword>
<dbReference type="PANTHER" id="PTHR18763:SF0">
    <property type="entry name" value="WD REPEAT-CONTAINING PROTEIN 18"/>
    <property type="match status" value="1"/>
</dbReference>
<keyword evidence="2" id="KW-0677">Repeat</keyword>
<name>A0A7J6MTW0_PERCH</name>
<evidence type="ECO:0000313" key="5">
    <source>
        <dbReference type="EMBL" id="KAF4675038.1"/>
    </source>
</evidence>
<keyword evidence="1 3" id="KW-0853">WD repeat</keyword>
<feature type="compositionally biased region" description="Basic and acidic residues" evidence="4">
    <location>
        <begin position="481"/>
        <end position="491"/>
    </location>
</feature>
<dbReference type="Gene3D" id="2.130.10.10">
    <property type="entry name" value="YVTN repeat-like/Quinoprotein amine dehydrogenase"/>
    <property type="match status" value="2"/>
</dbReference>
<dbReference type="EMBL" id="JAAPAO010000053">
    <property type="protein sequence ID" value="KAF4675038.1"/>
    <property type="molecule type" value="Genomic_DNA"/>
</dbReference>
<evidence type="ECO:0000313" key="6">
    <source>
        <dbReference type="Proteomes" id="UP000591131"/>
    </source>
</evidence>
<dbReference type="Proteomes" id="UP000591131">
    <property type="component" value="Unassembled WGS sequence"/>
</dbReference>
<dbReference type="PANTHER" id="PTHR18763">
    <property type="entry name" value="WD-REPEAT PROTEIN 18"/>
    <property type="match status" value="1"/>
</dbReference>
<dbReference type="InterPro" id="IPR001680">
    <property type="entry name" value="WD40_rpt"/>
</dbReference>
<gene>
    <name evidence="5" type="ORF">FOL47_008349</name>
</gene>
<feature type="repeat" description="WD" evidence="3">
    <location>
        <begin position="222"/>
        <end position="236"/>
    </location>
</feature>
<sequence>MPTPTSSSRHMGMLDVALVPTTGSGSGIFVIDVHTGAILRQMKDSLSAAVVPTDDGYICAAQSNKGLLHYWKMVDSGSLDGDDDSLRGVSSNPCYKCSTPEKLSSILFTPGPAQLLIGGGVSGTIYVWQVSTGRLLRTWKAHYSSVTQMRLTADSTYLVTASQDTTIKVFTLSSLLTSGSGSGGGAPSPARVFRGHTLPVYALEILQEATGRNSYTEPAKILIASGSADGNVKVWEFTPGGSGRQVATFNLPTLIKHIAVSPRGPLYAGGDDGRVHVIDVQTREIHVLTGSHESSILGLGCSIDGSRVVSVGADGVRVWDVFSGQIIKQVSTAQLSLQPPSGLTMLSRVDMMRQSPGFVAPRFQALQRVLTPMDDIETIPMPSRKVEPVKPVSLAEVFGEDIERERQQSPVSCLTHGLLEDVFASPACDQSVTEANQMRDKWQNVAFTLYKNGGPNSSPARNAPVIEEEEAVADPPEVMEAVEKETPEEPKPASPTKAAKKSTKKATPAKRPVAEASRPKRRAANRSIKKKRL</sequence>
<dbReference type="SUPFAM" id="SSF50978">
    <property type="entry name" value="WD40 repeat-like"/>
    <property type="match status" value="1"/>
</dbReference>
<dbReference type="SMART" id="SM00320">
    <property type="entry name" value="WD40"/>
    <property type="match status" value="5"/>
</dbReference>
<evidence type="ECO:0000256" key="4">
    <source>
        <dbReference type="SAM" id="MobiDB-lite"/>
    </source>
</evidence>
<dbReference type="InterPro" id="IPR015943">
    <property type="entry name" value="WD40/YVTN_repeat-like_dom_sf"/>
</dbReference>
<dbReference type="GO" id="GO:0005656">
    <property type="term" value="C:nuclear pre-replicative complex"/>
    <property type="evidence" value="ECO:0007669"/>
    <property type="project" value="TreeGrafter"/>
</dbReference>
<reference evidence="5 6" key="1">
    <citation type="submission" date="2020-04" db="EMBL/GenBank/DDBJ databases">
        <title>Perkinsus chesapeaki whole genome sequence.</title>
        <authorList>
            <person name="Bogema D.R."/>
        </authorList>
    </citation>
    <scope>NUCLEOTIDE SEQUENCE [LARGE SCALE GENOMIC DNA]</scope>
    <source>
        <strain evidence="5">ATCC PRA-425</strain>
    </source>
</reference>
<dbReference type="GO" id="GO:0006261">
    <property type="term" value="P:DNA-templated DNA replication"/>
    <property type="evidence" value="ECO:0007669"/>
    <property type="project" value="TreeGrafter"/>
</dbReference>
<dbReference type="InterPro" id="IPR045227">
    <property type="entry name" value="WDR18/Ipi3/RID3"/>
</dbReference>
<evidence type="ECO:0000256" key="2">
    <source>
        <dbReference type="ARBA" id="ARBA00022737"/>
    </source>
</evidence>